<protein>
    <submittedName>
        <fullName evidence="8">NAC domain protein</fullName>
    </submittedName>
</protein>
<dbReference type="AlphaFoldDB" id="A0A0K9PGK1"/>
<dbReference type="OrthoDB" id="1931139at2759"/>
<dbReference type="InterPro" id="IPR003441">
    <property type="entry name" value="NAC-dom"/>
</dbReference>
<dbReference type="EMBL" id="LFYR01000915">
    <property type="protein sequence ID" value="KMZ67372.1"/>
    <property type="molecule type" value="Genomic_DNA"/>
</dbReference>
<dbReference type="Pfam" id="PF02365">
    <property type="entry name" value="NAM"/>
    <property type="match status" value="1"/>
</dbReference>
<comment type="subcellular location">
    <subcellularLocation>
        <location evidence="1">Nucleus</location>
    </subcellularLocation>
</comment>
<feature type="domain" description="NAC" evidence="7">
    <location>
        <begin position="6"/>
        <end position="156"/>
    </location>
</feature>
<dbReference type="PROSITE" id="PS51005">
    <property type="entry name" value="NAC"/>
    <property type="match status" value="1"/>
</dbReference>
<gene>
    <name evidence="8" type="ORF">ZOSMA_26G01220</name>
</gene>
<evidence type="ECO:0000256" key="4">
    <source>
        <dbReference type="ARBA" id="ARBA00023163"/>
    </source>
</evidence>
<evidence type="ECO:0000256" key="2">
    <source>
        <dbReference type="ARBA" id="ARBA00023015"/>
    </source>
</evidence>
<evidence type="ECO:0000313" key="9">
    <source>
        <dbReference type="Proteomes" id="UP000036987"/>
    </source>
</evidence>
<name>A0A0K9PGK1_ZOSMR</name>
<evidence type="ECO:0000256" key="1">
    <source>
        <dbReference type="ARBA" id="ARBA00004123"/>
    </source>
</evidence>
<dbReference type="SUPFAM" id="SSF101941">
    <property type="entry name" value="NAC domain"/>
    <property type="match status" value="1"/>
</dbReference>
<dbReference type="Proteomes" id="UP000036987">
    <property type="component" value="Unassembled WGS sequence"/>
</dbReference>
<evidence type="ECO:0000256" key="5">
    <source>
        <dbReference type="ARBA" id="ARBA00023242"/>
    </source>
</evidence>
<evidence type="ECO:0000256" key="6">
    <source>
        <dbReference type="SAM" id="MobiDB-lite"/>
    </source>
</evidence>
<evidence type="ECO:0000313" key="8">
    <source>
        <dbReference type="EMBL" id="KMZ67372.1"/>
    </source>
</evidence>
<organism evidence="8 9">
    <name type="scientific">Zostera marina</name>
    <name type="common">Eelgrass</name>
    <dbReference type="NCBI Taxonomy" id="29655"/>
    <lineage>
        <taxon>Eukaryota</taxon>
        <taxon>Viridiplantae</taxon>
        <taxon>Streptophyta</taxon>
        <taxon>Embryophyta</taxon>
        <taxon>Tracheophyta</taxon>
        <taxon>Spermatophyta</taxon>
        <taxon>Magnoliopsida</taxon>
        <taxon>Liliopsida</taxon>
        <taxon>Zosteraceae</taxon>
        <taxon>Zostera</taxon>
    </lineage>
</organism>
<keyword evidence="4" id="KW-0804">Transcription</keyword>
<dbReference type="InterPro" id="IPR036093">
    <property type="entry name" value="NAC_dom_sf"/>
</dbReference>
<evidence type="ECO:0000256" key="3">
    <source>
        <dbReference type="ARBA" id="ARBA00023125"/>
    </source>
</evidence>
<keyword evidence="9" id="KW-1185">Reference proteome</keyword>
<dbReference type="PANTHER" id="PTHR31744:SF208">
    <property type="entry name" value="(WILD MALAYSIAN BANANA) HYPOTHETICAL PROTEIN"/>
    <property type="match status" value="1"/>
</dbReference>
<keyword evidence="2" id="KW-0805">Transcription regulation</keyword>
<dbReference type="Gene3D" id="2.170.150.80">
    <property type="entry name" value="NAC domain"/>
    <property type="match status" value="1"/>
</dbReference>
<keyword evidence="3" id="KW-0238">DNA-binding</keyword>
<evidence type="ECO:0000259" key="7">
    <source>
        <dbReference type="PROSITE" id="PS51005"/>
    </source>
</evidence>
<reference evidence="9" key="1">
    <citation type="journal article" date="2016" name="Nature">
        <title>The genome of the seagrass Zostera marina reveals angiosperm adaptation to the sea.</title>
        <authorList>
            <person name="Olsen J.L."/>
            <person name="Rouze P."/>
            <person name="Verhelst B."/>
            <person name="Lin Y.-C."/>
            <person name="Bayer T."/>
            <person name="Collen J."/>
            <person name="Dattolo E."/>
            <person name="De Paoli E."/>
            <person name="Dittami S."/>
            <person name="Maumus F."/>
            <person name="Michel G."/>
            <person name="Kersting A."/>
            <person name="Lauritano C."/>
            <person name="Lohaus R."/>
            <person name="Toepel M."/>
            <person name="Tonon T."/>
            <person name="Vanneste K."/>
            <person name="Amirebrahimi M."/>
            <person name="Brakel J."/>
            <person name="Bostroem C."/>
            <person name="Chovatia M."/>
            <person name="Grimwood J."/>
            <person name="Jenkins J.W."/>
            <person name="Jueterbock A."/>
            <person name="Mraz A."/>
            <person name="Stam W.T."/>
            <person name="Tice H."/>
            <person name="Bornberg-Bauer E."/>
            <person name="Green P.J."/>
            <person name="Pearson G.A."/>
            <person name="Procaccini G."/>
            <person name="Duarte C.M."/>
            <person name="Schmutz J."/>
            <person name="Reusch T.B.H."/>
            <person name="Van de Peer Y."/>
        </authorList>
    </citation>
    <scope>NUCLEOTIDE SEQUENCE [LARGE SCALE GENOMIC DNA]</scope>
    <source>
        <strain evidence="9">cv. Finnish</strain>
    </source>
</reference>
<feature type="region of interest" description="Disordered" evidence="6">
    <location>
        <begin position="160"/>
        <end position="183"/>
    </location>
</feature>
<dbReference type="GO" id="GO:0003677">
    <property type="term" value="F:DNA binding"/>
    <property type="evidence" value="ECO:0007669"/>
    <property type="project" value="UniProtKB-KW"/>
</dbReference>
<accession>A0A0K9PGK1</accession>
<keyword evidence="5" id="KW-0539">Nucleus</keyword>
<proteinExistence type="predicted"/>
<dbReference type="FunFam" id="2.170.150.80:FF:000002">
    <property type="entry name" value="Nac domain-containing protein 86"/>
    <property type="match status" value="1"/>
</dbReference>
<comment type="caution">
    <text evidence="8">The sequence shown here is derived from an EMBL/GenBank/DDBJ whole genome shotgun (WGS) entry which is preliminary data.</text>
</comment>
<dbReference type="PANTHER" id="PTHR31744">
    <property type="entry name" value="PROTEIN CUP-SHAPED COTYLEDON 2-RELATED"/>
    <property type="match status" value="1"/>
</dbReference>
<dbReference type="GO" id="GO:0006355">
    <property type="term" value="P:regulation of DNA-templated transcription"/>
    <property type="evidence" value="ECO:0007669"/>
    <property type="project" value="InterPro"/>
</dbReference>
<sequence length="262" mass="29799">MAANCLPPGFRFHPTDDELVSYYLKRKVDGKKIELEVIPVIDLYKFDPWELPEKSFLPKRDMEWFFFCTRDRKYPNGSRTNRATQSGYWKATGKDKKIVCQEPSVTALRKTLVFYRGRAPAGCRTDWFMHEYRLCEHLLHGSTFVGGFALSRIVKRSSESGQKAMESLRESKSKGSHRINAPTQFTDGTSKDLVLPSNLVAISTNEGTSSKNAMDQSSNVCNGHSDIVGSWNHTWSPPICRQTSGDGICENFWLPEDTPMVW</sequence>
<dbReference type="GO" id="GO:0005634">
    <property type="term" value="C:nucleus"/>
    <property type="evidence" value="ECO:0007669"/>
    <property type="project" value="UniProtKB-SubCell"/>
</dbReference>